<comment type="caution">
    <text evidence="2">The sequence shown here is derived from an EMBL/GenBank/DDBJ whole genome shotgun (WGS) entry which is preliminary data.</text>
</comment>
<dbReference type="Proteomes" id="UP000828390">
    <property type="component" value="Unassembled WGS sequence"/>
</dbReference>
<evidence type="ECO:0000313" key="3">
    <source>
        <dbReference type="Proteomes" id="UP000828390"/>
    </source>
</evidence>
<feature type="region of interest" description="Disordered" evidence="1">
    <location>
        <begin position="1"/>
        <end position="52"/>
    </location>
</feature>
<sequence>MPQKTLPFVQPQEGPTYTSALVGTPENEDKRIRRWSDSSRKQHEARQKVGCD</sequence>
<name>A0A9D4CNQ5_DREPO</name>
<gene>
    <name evidence="2" type="ORF">DPMN_054767</name>
</gene>
<accession>A0A9D4CNQ5</accession>
<keyword evidence="3" id="KW-1185">Reference proteome</keyword>
<protein>
    <submittedName>
        <fullName evidence="2">Uncharacterized protein</fullName>
    </submittedName>
</protein>
<dbReference type="EMBL" id="JAIWYP010000012">
    <property type="protein sequence ID" value="KAH3728805.1"/>
    <property type="molecule type" value="Genomic_DNA"/>
</dbReference>
<feature type="compositionally biased region" description="Basic and acidic residues" evidence="1">
    <location>
        <begin position="27"/>
        <end position="52"/>
    </location>
</feature>
<dbReference type="AlphaFoldDB" id="A0A9D4CNQ5"/>
<organism evidence="2 3">
    <name type="scientific">Dreissena polymorpha</name>
    <name type="common">Zebra mussel</name>
    <name type="synonym">Mytilus polymorpha</name>
    <dbReference type="NCBI Taxonomy" id="45954"/>
    <lineage>
        <taxon>Eukaryota</taxon>
        <taxon>Metazoa</taxon>
        <taxon>Spiralia</taxon>
        <taxon>Lophotrochozoa</taxon>
        <taxon>Mollusca</taxon>
        <taxon>Bivalvia</taxon>
        <taxon>Autobranchia</taxon>
        <taxon>Heteroconchia</taxon>
        <taxon>Euheterodonta</taxon>
        <taxon>Imparidentia</taxon>
        <taxon>Neoheterodontei</taxon>
        <taxon>Myida</taxon>
        <taxon>Dreissenoidea</taxon>
        <taxon>Dreissenidae</taxon>
        <taxon>Dreissena</taxon>
    </lineage>
</organism>
<reference evidence="2" key="2">
    <citation type="submission" date="2020-11" db="EMBL/GenBank/DDBJ databases">
        <authorList>
            <person name="McCartney M.A."/>
            <person name="Auch B."/>
            <person name="Kono T."/>
            <person name="Mallez S."/>
            <person name="Becker A."/>
            <person name="Gohl D.M."/>
            <person name="Silverstein K.A.T."/>
            <person name="Koren S."/>
            <person name="Bechman K.B."/>
            <person name="Herman A."/>
            <person name="Abrahante J.E."/>
            <person name="Garbe J."/>
        </authorList>
    </citation>
    <scope>NUCLEOTIDE SEQUENCE</scope>
    <source>
        <strain evidence="2">Duluth1</strain>
        <tissue evidence="2">Whole animal</tissue>
    </source>
</reference>
<proteinExistence type="predicted"/>
<evidence type="ECO:0000313" key="2">
    <source>
        <dbReference type="EMBL" id="KAH3728805.1"/>
    </source>
</evidence>
<reference evidence="2" key="1">
    <citation type="journal article" date="2019" name="bioRxiv">
        <title>The Genome of the Zebra Mussel, Dreissena polymorpha: A Resource for Invasive Species Research.</title>
        <authorList>
            <person name="McCartney M.A."/>
            <person name="Auch B."/>
            <person name="Kono T."/>
            <person name="Mallez S."/>
            <person name="Zhang Y."/>
            <person name="Obille A."/>
            <person name="Becker A."/>
            <person name="Abrahante J.E."/>
            <person name="Garbe J."/>
            <person name="Badalamenti J.P."/>
            <person name="Herman A."/>
            <person name="Mangelson H."/>
            <person name="Liachko I."/>
            <person name="Sullivan S."/>
            <person name="Sone E.D."/>
            <person name="Koren S."/>
            <person name="Silverstein K.A.T."/>
            <person name="Beckman K.B."/>
            <person name="Gohl D.M."/>
        </authorList>
    </citation>
    <scope>NUCLEOTIDE SEQUENCE</scope>
    <source>
        <strain evidence="2">Duluth1</strain>
        <tissue evidence="2">Whole animal</tissue>
    </source>
</reference>
<evidence type="ECO:0000256" key="1">
    <source>
        <dbReference type="SAM" id="MobiDB-lite"/>
    </source>
</evidence>